<keyword evidence="2" id="KW-1003">Cell membrane</keyword>
<feature type="transmembrane region" description="Helical" evidence="10">
    <location>
        <begin position="364"/>
        <end position="392"/>
    </location>
</feature>
<feature type="transmembrane region" description="Helical" evidence="10">
    <location>
        <begin position="47"/>
        <end position="68"/>
    </location>
</feature>
<dbReference type="InterPro" id="IPR017452">
    <property type="entry name" value="GPCR_Rhodpsn_7TM"/>
</dbReference>
<name>A0A1W0X887_HYPEX</name>
<accession>A0A1W0X887</accession>
<feature type="transmembrane region" description="Helical" evidence="10">
    <location>
        <begin position="80"/>
        <end position="103"/>
    </location>
</feature>
<dbReference type="AlphaFoldDB" id="A0A1W0X887"/>
<dbReference type="PROSITE" id="PS50262">
    <property type="entry name" value="G_PROTEIN_RECEP_F1_2"/>
    <property type="match status" value="1"/>
</dbReference>
<dbReference type="GO" id="GO:0030425">
    <property type="term" value="C:dendrite"/>
    <property type="evidence" value="ECO:0007669"/>
    <property type="project" value="TreeGrafter"/>
</dbReference>
<dbReference type="GO" id="GO:0007268">
    <property type="term" value="P:chemical synaptic transmission"/>
    <property type="evidence" value="ECO:0007669"/>
    <property type="project" value="TreeGrafter"/>
</dbReference>
<dbReference type="EMBL" id="MTYJ01000010">
    <property type="protein sequence ID" value="OQV23745.1"/>
    <property type="molecule type" value="Genomic_DNA"/>
</dbReference>
<keyword evidence="6 10" id="KW-0472">Membrane</keyword>
<evidence type="ECO:0000256" key="5">
    <source>
        <dbReference type="ARBA" id="ARBA00023040"/>
    </source>
</evidence>
<organism evidence="12 13">
    <name type="scientific">Hypsibius exemplaris</name>
    <name type="common">Freshwater tardigrade</name>
    <dbReference type="NCBI Taxonomy" id="2072580"/>
    <lineage>
        <taxon>Eukaryota</taxon>
        <taxon>Metazoa</taxon>
        <taxon>Ecdysozoa</taxon>
        <taxon>Tardigrada</taxon>
        <taxon>Eutardigrada</taxon>
        <taxon>Parachela</taxon>
        <taxon>Hypsibioidea</taxon>
        <taxon>Hypsibiidae</taxon>
        <taxon>Hypsibius</taxon>
    </lineage>
</organism>
<evidence type="ECO:0000256" key="6">
    <source>
        <dbReference type="ARBA" id="ARBA00023136"/>
    </source>
</evidence>
<comment type="subcellular location">
    <subcellularLocation>
        <location evidence="1">Cell membrane</location>
        <topology evidence="1">Multi-pass membrane protein</topology>
    </subcellularLocation>
</comment>
<dbReference type="PANTHER" id="PTHR24247">
    <property type="entry name" value="5-HYDROXYTRYPTAMINE RECEPTOR"/>
    <property type="match status" value="1"/>
</dbReference>
<evidence type="ECO:0000256" key="8">
    <source>
        <dbReference type="ARBA" id="ARBA00023224"/>
    </source>
</evidence>
<feature type="domain" description="G-protein coupled receptors family 1 profile" evidence="11">
    <location>
        <begin position="58"/>
        <end position="388"/>
    </location>
</feature>
<comment type="similarity">
    <text evidence="9">Belongs to the G-protein coupled receptor 1 family.</text>
</comment>
<dbReference type="PRINTS" id="PR00237">
    <property type="entry name" value="GPCRRHODOPSN"/>
</dbReference>
<evidence type="ECO:0000313" key="13">
    <source>
        <dbReference type="Proteomes" id="UP000192578"/>
    </source>
</evidence>
<dbReference type="SUPFAM" id="SSF81321">
    <property type="entry name" value="Family A G protein-coupled receptor-like"/>
    <property type="match status" value="1"/>
</dbReference>
<evidence type="ECO:0000256" key="9">
    <source>
        <dbReference type="RuleBase" id="RU000688"/>
    </source>
</evidence>
<dbReference type="Gene3D" id="1.20.1070.10">
    <property type="entry name" value="Rhodopsin 7-helix transmembrane proteins"/>
    <property type="match status" value="1"/>
</dbReference>
<keyword evidence="13" id="KW-1185">Reference proteome</keyword>
<protein>
    <submittedName>
        <fullName evidence="12">Trace amine-associated receptor 1</fullName>
    </submittedName>
</protein>
<evidence type="ECO:0000256" key="2">
    <source>
        <dbReference type="ARBA" id="ARBA00022475"/>
    </source>
</evidence>
<dbReference type="Pfam" id="PF00001">
    <property type="entry name" value="7tm_1"/>
    <property type="match status" value="1"/>
</dbReference>
<evidence type="ECO:0000256" key="3">
    <source>
        <dbReference type="ARBA" id="ARBA00022692"/>
    </source>
</evidence>
<dbReference type="GO" id="GO:0004993">
    <property type="term" value="F:G protein-coupled serotonin receptor activity"/>
    <property type="evidence" value="ECO:0007669"/>
    <property type="project" value="TreeGrafter"/>
</dbReference>
<keyword evidence="7 9" id="KW-0675">Receptor</keyword>
<evidence type="ECO:0000313" key="12">
    <source>
        <dbReference type="EMBL" id="OQV23745.1"/>
    </source>
</evidence>
<feature type="transmembrane region" description="Helical" evidence="10">
    <location>
        <begin position="163"/>
        <end position="183"/>
    </location>
</feature>
<dbReference type="PANTHER" id="PTHR24247:SF278">
    <property type="entry name" value="HISTAMINE H2 RECEPTOR"/>
    <property type="match status" value="1"/>
</dbReference>
<feature type="transmembrane region" description="Helical" evidence="10">
    <location>
        <begin position="237"/>
        <end position="259"/>
    </location>
</feature>
<sequence>MSSTWAPIRNQTPIHFDLRDLSSITATLPCECDTNRTTTGTLIADGFLSLISASTVLVNLAFILTITLTRSLHTPTNKLLVSNAVIDLLVGLVVGPFHIVKHIQANCWQFSVVLCKLVQSFDIHLTTISIFHLTGVAAERYFRIVRVFWYERWVKRLIPPTIILFWLLPIPSTFGSIMADVHIENEFSRRTVWNIVNGNVSASLSQMRNRCGKQRPSDRGCVCSFWASRDFTTGTTFFQFFVPILVMIYFYVRIFIVAYRQAKKIETIKQSVAMSSNISISCESVSSDQSSSGPSSPPVTVRRALLFSKDIRMVRLCAVVFLAFVVCWTPYFIMMLLEAYCIGPNYRTDIQIYEPTEAEEEEQFYLAIGFYVSLWLGLANSVLNPVLIFGMVKNYRTAFKIMMHRKFTRLAKFLRITNPRSRRPLTVRLTSLNSVQGDSPEISNSRFFSRDGLLYK</sequence>
<dbReference type="GO" id="GO:0005886">
    <property type="term" value="C:plasma membrane"/>
    <property type="evidence" value="ECO:0007669"/>
    <property type="project" value="UniProtKB-SubCell"/>
</dbReference>
<dbReference type="GO" id="GO:0030594">
    <property type="term" value="F:neurotransmitter receptor activity"/>
    <property type="evidence" value="ECO:0007669"/>
    <property type="project" value="TreeGrafter"/>
</dbReference>
<evidence type="ECO:0000256" key="1">
    <source>
        <dbReference type="ARBA" id="ARBA00004651"/>
    </source>
</evidence>
<gene>
    <name evidence="12" type="ORF">BV898_02480</name>
</gene>
<dbReference type="InterPro" id="IPR000276">
    <property type="entry name" value="GPCR_Rhodpsn"/>
</dbReference>
<evidence type="ECO:0000256" key="10">
    <source>
        <dbReference type="SAM" id="Phobius"/>
    </source>
</evidence>
<feature type="transmembrane region" description="Helical" evidence="10">
    <location>
        <begin position="313"/>
        <end position="337"/>
    </location>
</feature>
<evidence type="ECO:0000256" key="4">
    <source>
        <dbReference type="ARBA" id="ARBA00022989"/>
    </source>
</evidence>
<dbReference type="GO" id="GO:0007187">
    <property type="term" value="P:G protein-coupled receptor signaling pathway, coupled to cyclic nucleotide second messenger"/>
    <property type="evidence" value="ECO:0007669"/>
    <property type="project" value="TreeGrafter"/>
</dbReference>
<evidence type="ECO:0000256" key="7">
    <source>
        <dbReference type="ARBA" id="ARBA00023170"/>
    </source>
</evidence>
<evidence type="ECO:0000259" key="11">
    <source>
        <dbReference type="PROSITE" id="PS50262"/>
    </source>
</evidence>
<reference evidence="13" key="1">
    <citation type="submission" date="2017-01" db="EMBL/GenBank/DDBJ databases">
        <title>Comparative genomics of anhydrobiosis in the tardigrade Hypsibius dujardini.</title>
        <authorList>
            <person name="Yoshida Y."/>
            <person name="Koutsovoulos G."/>
            <person name="Laetsch D."/>
            <person name="Stevens L."/>
            <person name="Kumar S."/>
            <person name="Horikawa D."/>
            <person name="Ishino K."/>
            <person name="Komine S."/>
            <person name="Tomita M."/>
            <person name="Blaxter M."/>
            <person name="Arakawa K."/>
        </authorList>
    </citation>
    <scope>NUCLEOTIDE SEQUENCE [LARGE SCALE GENOMIC DNA]</scope>
    <source>
        <strain evidence="13">Z151</strain>
    </source>
</reference>
<comment type="caution">
    <text evidence="12">The sequence shown here is derived from an EMBL/GenBank/DDBJ whole genome shotgun (WGS) entry which is preliminary data.</text>
</comment>
<dbReference type="OrthoDB" id="5959645at2759"/>
<keyword evidence="4 10" id="KW-1133">Transmembrane helix</keyword>
<dbReference type="Proteomes" id="UP000192578">
    <property type="component" value="Unassembled WGS sequence"/>
</dbReference>
<dbReference type="GO" id="GO:0045202">
    <property type="term" value="C:synapse"/>
    <property type="evidence" value="ECO:0007669"/>
    <property type="project" value="GOC"/>
</dbReference>
<keyword evidence="5 9" id="KW-0297">G-protein coupled receptor</keyword>
<keyword evidence="8 9" id="KW-0807">Transducer</keyword>
<dbReference type="PROSITE" id="PS00237">
    <property type="entry name" value="G_PROTEIN_RECEP_F1_1"/>
    <property type="match status" value="1"/>
</dbReference>
<keyword evidence="3 9" id="KW-0812">Transmembrane</keyword>
<proteinExistence type="inferred from homology"/>